<evidence type="ECO:0000259" key="1">
    <source>
        <dbReference type="Pfam" id="PF07791"/>
    </source>
</evidence>
<dbReference type="InterPro" id="IPR012433">
    <property type="entry name" value="Imm11"/>
</dbReference>
<dbReference type="AlphaFoldDB" id="A0A6G7Y527"/>
<dbReference type="RefSeq" id="WP_166232777.1">
    <property type="nucleotide sequence ID" value="NZ_CP049865.1"/>
</dbReference>
<evidence type="ECO:0000313" key="3">
    <source>
        <dbReference type="Proteomes" id="UP000501058"/>
    </source>
</evidence>
<accession>A0A6G7Y527</accession>
<sequence>MPLHIVDYVPGARGCPTVLKGTVNRDWAWDGFEADIHALDIPDGYVFTAKHQVLDFDFWGLNLMASDAFLAVCRSFDLPVRAIPVEVVQSTGRRSAKSYFYLLWGAPVSVFDWERSEYTLAQDAPAGDPEDRDITDLESVARFVVDEAKVPAAAAFMSLDAGRNLLCTDAFADACREAGLVGVGFRELTGFTRTDFWG</sequence>
<evidence type="ECO:0000313" key="2">
    <source>
        <dbReference type="EMBL" id="QIK71920.1"/>
    </source>
</evidence>
<dbReference type="Pfam" id="PF07791">
    <property type="entry name" value="Imm11"/>
    <property type="match status" value="1"/>
</dbReference>
<organism evidence="2 3">
    <name type="scientific">Propioniciclava coleopterorum</name>
    <dbReference type="NCBI Taxonomy" id="2714937"/>
    <lineage>
        <taxon>Bacteria</taxon>
        <taxon>Bacillati</taxon>
        <taxon>Actinomycetota</taxon>
        <taxon>Actinomycetes</taxon>
        <taxon>Propionibacteriales</taxon>
        <taxon>Propionibacteriaceae</taxon>
        <taxon>Propioniciclava</taxon>
    </lineage>
</organism>
<keyword evidence="3" id="KW-1185">Reference proteome</keyword>
<name>A0A6G7Y527_9ACTN</name>
<proteinExistence type="predicted"/>
<dbReference type="EMBL" id="CP049865">
    <property type="protein sequence ID" value="QIK71920.1"/>
    <property type="molecule type" value="Genomic_DNA"/>
</dbReference>
<gene>
    <name evidence="2" type="ORF">G7070_06105</name>
</gene>
<dbReference type="Proteomes" id="UP000501058">
    <property type="component" value="Chromosome"/>
</dbReference>
<reference evidence="2 3" key="1">
    <citation type="submission" date="2020-03" db="EMBL/GenBank/DDBJ databases">
        <title>Propioniciclava sp. nov., isolated from Hydrophilus acuminatus.</title>
        <authorList>
            <person name="Hyun D.-W."/>
            <person name="Bae J.-W."/>
        </authorList>
    </citation>
    <scope>NUCLEOTIDE SEQUENCE [LARGE SCALE GENOMIC DNA]</scope>
    <source>
        <strain evidence="2 3">HDW11</strain>
    </source>
</reference>
<feature type="domain" description="Immunity MXAN-0049 protein" evidence="1">
    <location>
        <begin position="51"/>
        <end position="187"/>
    </location>
</feature>
<protein>
    <recommendedName>
        <fullName evidence="1">Immunity MXAN-0049 protein domain-containing protein</fullName>
    </recommendedName>
</protein>
<dbReference type="KEGG" id="prv:G7070_06105"/>